<proteinExistence type="inferred from homology"/>
<keyword evidence="6 8" id="KW-0326">Glycosidase</keyword>
<comment type="caution">
    <text evidence="12">The sequence shown here is derived from an EMBL/GenBank/DDBJ whole genome shotgun (WGS) entry which is preliminary data.</text>
</comment>
<reference evidence="12 13" key="1">
    <citation type="submission" date="2020-12" db="EMBL/GenBank/DDBJ databases">
        <title>Whole genome sequences of gut porcine anaerobes.</title>
        <authorList>
            <person name="Kubasova T."/>
            <person name="Jahodarova E."/>
            <person name="Rychlik I."/>
        </authorList>
    </citation>
    <scope>NUCLEOTIDE SEQUENCE [LARGE SCALE GENOMIC DNA]</scope>
    <source>
        <strain evidence="12 13">An925</strain>
    </source>
</reference>
<evidence type="ECO:0000256" key="9">
    <source>
        <dbReference type="SAM" id="SignalP"/>
    </source>
</evidence>
<feature type="chain" id="PRO_5047174391" evidence="9">
    <location>
        <begin position="22"/>
        <end position="493"/>
    </location>
</feature>
<evidence type="ECO:0000256" key="5">
    <source>
        <dbReference type="ARBA" id="ARBA00023277"/>
    </source>
</evidence>
<sequence>MKKVLCLLAFFGIILSVAACGGDDSKDPAPAGTAPKAISVTPANGTKDVALGNVHVKVVYSTPSKRVIGADDIKITGTTSTPANLKFSVATLEFDLDCQEEGATIGVNIPQGYVVSNNGAKPSEPVSFSFTMFKKPDLGNDEYESASVAVKNMIAGWNLGNTLDAWAEGSTGLNQETCWGQPKTEAFLMKKMKEKGFTAIRVPVTWKDHMDSAGNVDEAWMNRVAEVVNYVLDNDMYCILNVHHDTGADKTAWLKADGTTYAASNAKFKYLWKQIADHFKNYSEKLVFEGYNEMLTGSDGSAQWNTPNNEANLDYINKYAQDFVDAVRSTGGKNKYRNLIVTTYAASPVEKNLQKLVIPTDPCGNQSHLAVEVHTYAPYDWVNTYNKHWTAECKREITNMFAMLKKYIMDQGYPVVIGEYGSNGKNEDTINKNSTHEEKLEAGKQASDMTTLCKQYNAAAFYWMGIVDGNDRKESSFKWSMEEVADAIVNAAK</sequence>
<keyword evidence="7" id="KW-0624">Polysaccharide degradation</keyword>
<keyword evidence="13" id="KW-1185">Reference proteome</keyword>
<evidence type="ECO:0000259" key="11">
    <source>
        <dbReference type="Pfam" id="PF13205"/>
    </source>
</evidence>
<evidence type="ECO:0000313" key="12">
    <source>
        <dbReference type="EMBL" id="MCF2562850.1"/>
    </source>
</evidence>
<dbReference type="InterPro" id="IPR032812">
    <property type="entry name" value="SbsA_Ig"/>
</dbReference>
<comment type="similarity">
    <text evidence="1 8">Belongs to the glycosyl hydrolase 5 (cellulase A) family.</text>
</comment>
<dbReference type="Gene3D" id="3.20.20.80">
    <property type="entry name" value="Glycosidases"/>
    <property type="match status" value="1"/>
</dbReference>
<evidence type="ECO:0000256" key="1">
    <source>
        <dbReference type="ARBA" id="ARBA00005641"/>
    </source>
</evidence>
<gene>
    <name evidence="12" type="ORF">I6E12_01790</name>
</gene>
<evidence type="ECO:0000256" key="6">
    <source>
        <dbReference type="ARBA" id="ARBA00023295"/>
    </source>
</evidence>
<feature type="signal peptide" evidence="9">
    <location>
        <begin position="1"/>
        <end position="21"/>
    </location>
</feature>
<evidence type="ECO:0000313" key="13">
    <source>
        <dbReference type="Proteomes" id="UP001200470"/>
    </source>
</evidence>
<dbReference type="RefSeq" id="WP_301637387.1">
    <property type="nucleotide sequence ID" value="NZ_JADYTN010000003.1"/>
</dbReference>
<protein>
    <submittedName>
        <fullName evidence="12">Cellulase family glycosylhydrolase</fullName>
    </submittedName>
</protein>
<dbReference type="EMBL" id="JADYTN010000003">
    <property type="protein sequence ID" value="MCF2562850.1"/>
    <property type="molecule type" value="Genomic_DNA"/>
</dbReference>
<evidence type="ECO:0000256" key="3">
    <source>
        <dbReference type="ARBA" id="ARBA00022801"/>
    </source>
</evidence>
<dbReference type="InterPro" id="IPR001547">
    <property type="entry name" value="Glyco_hydro_5"/>
</dbReference>
<evidence type="ECO:0000256" key="8">
    <source>
        <dbReference type="RuleBase" id="RU361153"/>
    </source>
</evidence>
<keyword evidence="2 9" id="KW-0732">Signal</keyword>
<dbReference type="SUPFAM" id="SSF51445">
    <property type="entry name" value="(Trans)glycosidases"/>
    <property type="match status" value="1"/>
</dbReference>
<keyword evidence="3 8" id="KW-0378">Hydrolase</keyword>
<feature type="domain" description="SbsA Ig-like" evidence="11">
    <location>
        <begin position="33"/>
        <end position="131"/>
    </location>
</feature>
<dbReference type="Pfam" id="PF13205">
    <property type="entry name" value="Big_5"/>
    <property type="match status" value="1"/>
</dbReference>
<dbReference type="Pfam" id="PF00150">
    <property type="entry name" value="Cellulase"/>
    <property type="match status" value="1"/>
</dbReference>
<accession>A0ABS9CDD4</accession>
<organism evidence="12 13">
    <name type="scientific">Xylanibacter brevis</name>
    <dbReference type="NCBI Taxonomy" id="83231"/>
    <lineage>
        <taxon>Bacteria</taxon>
        <taxon>Pseudomonadati</taxon>
        <taxon>Bacteroidota</taxon>
        <taxon>Bacteroidia</taxon>
        <taxon>Bacteroidales</taxon>
        <taxon>Prevotellaceae</taxon>
        <taxon>Xylanibacter</taxon>
    </lineage>
</organism>
<evidence type="ECO:0000256" key="7">
    <source>
        <dbReference type="ARBA" id="ARBA00023326"/>
    </source>
</evidence>
<dbReference type="PANTHER" id="PTHR31297:SF41">
    <property type="entry name" value="ENDOGLUCANASE, PUTATIVE (AFU_ORTHOLOGUE AFUA_5G01830)-RELATED"/>
    <property type="match status" value="1"/>
</dbReference>
<feature type="domain" description="Glycoside hydrolase family 5" evidence="10">
    <location>
        <begin position="175"/>
        <end position="463"/>
    </location>
</feature>
<dbReference type="PANTHER" id="PTHR31297">
    <property type="entry name" value="GLUCAN ENDO-1,6-BETA-GLUCOSIDASE B"/>
    <property type="match status" value="1"/>
</dbReference>
<keyword evidence="4" id="KW-0136">Cellulose degradation</keyword>
<name>A0ABS9CDD4_9BACT</name>
<dbReference type="InterPro" id="IPR017853">
    <property type="entry name" value="GH"/>
</dbReference>
<dbReference type="InterPro" id="IPR050386">
    <property type="entry name" value="Glycosyl_hydrolase_5"/>
</dbReference>
<dbReference type="Proteomes" id="UP001200470">
    <property type="component" value="Unassembled WGS sequence"/>
</dbReference>
<evidence type="ECO:0000256" key="2">
    <source>
        <dbReference type="ARBA" id="ARBA00022729"/>
    </source>
</evidence>
<dbReference type="PROSITE" id="PS51257">
    <property type="entry name" value="PROKAR_LIPOPROTEIN"/>
    <property type="match status" value="1"/>
</dbReference>
<keyword evidence="5" id="KW-0119">Carbohydrate metabolism</keyword>
<evidence type="ECO:0000259" key="10">
    <source>
        <dbReference type="Pfam" id="PF00150"/>
    </source>
</evidence>
<evidence type="ECO:0000256" key="4">
    <source>
        <dbReference type="ARBA" id="ARBA00023001"/>
    </source>
</evidence>